<keyword evidence="3" id="KW-0813">Transport</keyword>
<dbReference type="SUPFAM" id="SSF53850">
    <property type="entry name" value="Periplasmic binding protein-like II"/>
    <property type="match status" value="1"/>
</dbReference>
<evidence type="ECO:0000256" key="1">
    <source>
        <dbReference type="ARBA" id="ARBA00004418"/>
    </source>
</evidence>
<keyword evidence="4" id="KW-0732">Signal</keyword>
<dbReference type="CDD" id="cd14750">
    <property type="entry name" value="PBP2_TMBP"/>
    <property type="match status" value="1"/>
</dbReference>
<gene>
    <name evidence="5" type="primary">thuE</name>
    <name evidence="5" type="ORF">GCM10007276_01720</name>
</gene>
<dbReference type="InterPro" id="IPR006059">
    <property type="entry name" value="SBP"/>
</dbReference>
<dbReference type="InterPro" id="IPR050490">
    <property type="entry name" value="Bact_solute-bd_prot1"/>
</dbReference>
<dbReference type="AlphaFoldDB" id="A0A8J2VJ72"/>
<name>A0A8J2VJ72_9RHOB</name>
<dbReference type="EMBL" id="BMCP01000001">
    <property type="protein sequence ID" value="GGE28178.1"/>
    <property type="molecule type" value="Genomic_DNA"/>
</dbReference>
<organism evidence="5 6">
    <name type="scientific">Agaricicola taiwanensis</name>
    <dbReference type="NCBI Taxonomy" id="591372"/>
    <lineage>
        <taxon>Bacteria</taxon>
        <taxon>Pseudomonadati</taxon>
        <taxon>Pseudomonadota</taxon>
        <taxon>Alphaproteobacteria</taxon>
        <taxon>Rhodobacterales</taxon>
        <taxon>Paracoccaceae</taxon>
        <taxon>Agaricicola</taxon>
    </lineage>
</organism>
<dbReference type="Proteomes" id="UP000602745">
    <property type="component" value="Unassembled WGS sequence"/>
</dbReference>
<dbReference type="PANTHER" id="PTHR43649:SF34">
    <property type="entry name" value="ABC TRANSPORTER PERIPLASMIC-BINDING PROTEIN YCJN-RELATED"/>
    <property type="match status" value="1"/>
</dbReference>
<dbReference type="PANTHER" id="PTHR43649">
    <property type="entry name" value="ARABINOSE-BINDING PROTEIN-RELATED"/>
    <property type="match status" value="1"/>
</dbReference>
<dbReference type="Pfam" id="PF01547">
    <property type="entry name" value="SBP_bac_1"/>
    <property type="match status" value="1"/>
</dbReference>
<evidence type="ECO:0000313" key="5">
    <source>
        <dbReference type="EMBL" id="GGE28178.1"/>
    </source>
</evidence>
<reference evidence="5" key="2">
    <citation type="submission" date="2020-09" db="EMBL/GenBank/DDBJ databases">
        <authorList>
            <person name="Sun Q."/>
            <person name="Sedlacek I."/>
        </authorList>
    </citation>
    <scope>NUCLEOTIDE SEQUENCE</scope>
    <source>
        <strain evidence="5">CCM 7684</strain>
    </source>
</reference>
<dbReference type="RefSeq" id="WP_229729097.1">
    <property type="nucleotide sequence ID" value="NZ_BMCP01000001.1"/>
</dbReference>
<evidence type="ECO:0000256" key="4">
    <source>
        <dbReference type="ARBA" id="ARBA00022729"/>
    </source>
</evidence>
<evidence type="ECO:0000256" key="3">
    <source>
        <dbReference type="ARBA" id="ARBA00022448"/>
    </source>
</evidence>
<reference evidence="5" key="1">
    <citation type="journal article" date="2014" name="Int. J. Syst. Evol. Microbiol.">
        <title>Complete genome sequence of Corynebacterium casei LMG S-19264T (=DSM 44701T), isolated from a smear-ripened cheese.</title>
        <authorList>
            <consortium name="US DOE Joint Genome Institute (JGI-PGF)"/>
            <person name="Walter F."/>
            <person name="Albersmeier A."/>
            <person name="Kalinowski J."/>
            <person name="Ruckert C."/>
        </authorList>
    </citation>
    <scope>NUCLEOTIDE SEQUENCE</scope>
    <source>
        <strain evidence="5">CCM 7684</strain>
    </source>
</reference>
<dbReference type="GO" id="GO:0042597">
    <property type="term" value="C:periplasmic space"/>
    <property type="evidence" value="ECO:0007669"/>
    <property type="project" value="UniProtKB-SubCell"/>
</dbReference>
<comment type="similarity">
    <text evidence="2">Belongs to the bacterial solute-binding protein 1 family.</text>
</comment>
<comment type="caution">
    <text evidence="5">The sequence shown here is derived from an EMBL/GenBank/DDBJ whole genome shotgun (WGS) entry which is preliminary data.</text>
</comment>
<proteinExistence type="inferred from homology"/>
<sequence>MSAFFSFMVSAAGAAELSIVSGGVGRDIQTLRANLDIFEKRTGHRVSIVEMPSSSTDQFAQFRLWLAAGNADVDVYRTDIIWAPQLANHLLDLSQYAEARQAAGEHFESIITSQTVDGRLVALPFYTDAPALFYRTDLLEKYHLEVPKTWDELETAAKTIQDGERAAGAGNFHGYVFQAAAYEGLTCNGLEWIMSHGGGQIVEADGTISINNDKAAAAITRAASWIGTISPEGVLGYQEEESRGIWQTGNAAFMRNWPYAYALSGSDDSAVKGKFGIAPLPAGENGSVAALGGWNLAVSEYTSEPDAAVELVLFLTGVEAQKTRAIGNSSLPTRPALYDDPKILEAQPIVGQWREVFANAVPRPSAVLGSDYNEASKDVWDAIHRTLSHRDDVHQNLLRLEARLRRLKGAGWK</sequence>
<dbReference type="Gene3D" id="3.40.190.10">
    <property type="entry name" value="Periplasmic binding protein-like II"/>
    <property type="match status" value="2"/>
</dbReference>
<evidence type="ECO:0000256" key="2">
    <source>
        <dbReference type="ARBA" id="ARBA00008520"/>
    </source>
</evidence>
<protein>
    <submittedName>
        <fullName evidence="5">Sugar ABC transporter substrate-binding protein</fullName>
    </submittedName>
</protein>
<accession>A0A8J2VJ72</accession>
<comment type="subcellular location">
    <subcellularLocation>
        <location evidence="1">Periplasm</location>
    </subcellularLocation>
</comment>
<keyword evidence="6" id="KW-1185">Reference proteome</keyword>
<evidence type="ECO:0000313" key="6">
    <source>
        <dbReference type="Proteomes" id="UP000602745"/>
    </source>
</evidence>